<feature type="domain" description="ABC transmembrane type-1" evidence="7">
    <location>
        <begin position="1"/>
        <end position="155"/>
    </location>
</feature>
<feature type="transmembrane region" description="Helical" evidence="6">
    <location>
        <begin position="132"/>
        <end position="155"/>
    </location>
</feature>
<dbReference type="AlphaFoldDB" id="X1U3H3"/>
<dbReference type="GO" id="GO:0031460">
    <property type="term" value="P:glycine betaine transport"/>
    <property type="evidence" value="ECO:0007669"/>
    <property type="project" value="TreeGrafter"/>
</dbReference>
<dbReference type="EMBL" id="BARW01024985">
    <property type="protein sequence ID" value="GAI98181.1"/>
    <property type="molecule type" value="Genomic_DNA"/>
</dbReference>
<evidence type="ECO:0000256" key="2">
    <source>
        <dbReference type="ARBA" id="ARBA00022448"/>
    </source>
</evidence>
<sequence length="172" mass="17804">ITQTIPSLALFGLLIAPLSALSFAFPTLREIGIRGVGDTPAIIALIIYSLLPIVRNTYVGLRQLDIAVIDAGIGMGMSRTQVFRKIEVPLAAPLVLEGVRTASVQSVGLAAVAALIGAGGLGWFIFQGLGQAAADLILLGAIPIIFLALIVDTIIRTIIRLATPKGLAGGNQ</sequence>
<feature type="transmembrane region" description="Helical" evidence="6">
    <location>
        <begin position="40"/>
        <end position="58"/>
    </location>
</feature>
<feature type="non-terminal residue" evidence="8">
    <location>
        <position position="1"/>
    </location>
</feature>
<name>X1U3H3_9ZZZZ</name>
<evidence type="ECO:0000256" key="5">
    <source>
        <dbReference type="ARBA" id="ARBA00023136"/>
    </source>
</evidence>
<comment type="subcellular location">
    <subcellularLocation>
        <location evidence="1">Membrane</location>
        <topology evidence="1">Multi-pass membrane protein</topology>
    </subcellularLocation>
</comment>
<feature type="transmembrane region" description="Helical" evidence="6">
    <location>
        <begin position="107"/>
        <end position="126"/>
    </location>
</feature>
<evidence type="ECO:0000256" key="1">
    <source>
        <dbReference type="ARBA" id="ARBA00004141"/>
    </source>
</evidence>
<evidence type="ECO:0000256" key="3">
    <source>
        <dbReference type="ARBA" id="ARBA00022692"/>
    </source>
</evidence>
<keyword evidence="3 6" id="KW-0812">Transmembrane</keyword>
<reference evidence="8" key="1">
    <citation type="journal article" date="2014" name="Front. Microbiol.">
        <title>High frequency of phylogenetically diverse reductive dehalogenase-homologous genes in deep subseafloor sedimentary metagenomes.</title>
        <authorList>
            <person name="Kawai M."/>
            <person name="Futagami T."/>
            <person name="Toyoda A."/>
            <person name="Takaki Y."/>
            <person name="Nishi S."/>
            <person name="Hori S."/>
            <person name="Arai W."/>
            <person name="Tsubouchi T."/>
            <person name="Morono Y."/>
            <person name="Uchiyama I."/>
            <person name="Ito T."/>
            <person name="Fujiyama A."/>
            <person name="Inagaki F."/>
            <person name="Takami H."/>
        </authorList>
    </citation>
    <scope>NUCLEOTIDE SEQUENCE</scope>
    <source>
        <strain evidence="8">Expedition CK06-06</strain>
    </source>
</reference>
<dbReference type="GO" id="GO:0016020">
    <property type="term" value="C:membrane"/>
    <property type="evidence" value="ECO:0007669"/>
    <property type="project" value="UniProtKB-SubCell"/>
</dbReference>
<dbReference type="Gene3D" id="1.10.3720.10">
    <property type="entry name" value="MetI-like"/>
    <property type="match status" value="1"/>
</dbReference>
<comment type="caution">
    <text evidence="8">The sequence shown here is derived from an EMBL/GenBank/DDBJ whole genome shotgun (WGS) entry which is preliminary data.</text>
</comment>
<dbReference type="CDD" id="cd06261">
    <property type="entry name" value="TM_PBP2"/>
    <property type="match status" value="1"/>
</dbReference>
<protein>
    <recommendedName>
        <fullName evidence="7">ABC transmembrane type-1 domain-containing protein</fullName>
    </recommendedName>
</protein>
<dbReference type="InterPro" id="IPR000515">
    <property type="entry name" value="MetI-like"/>
</dbReference>
<keyword evidence="2" id="KW-0813">Transport</keyword>
<accession>X1U3H3</accession>
<dbReference type="InterPro" id="IPR051204">
    <property type="entry name" value="ABC_transp_perm/SBD"/>
</dbReference>
<proteinExistence type="predicted"/>
<dbReference type="PANTHER" id="PTHR30177">
    <property type="entry name" value="GLYCINE BETAINE/L-PROLINE TRANSPORT SYSTEM PERMEASE PROTEIN PROW"/>
    <property type="match status" value="1"/>
</dbReference>
<organism evidence="8">
    <name type="scientific">marine sediment metagenome</name>
    <dbReference type="NCBI Taxonomy" id="412755"/>
    <lineage>
        <taxon>unclassified sequences</taxon>
        <taxon>metagenomes</taxon>
        <taxon>ecological metagenomes</taxon>
    </lineage>
</organism>
<dbReference type="InterPro" id="IPR035906">
    <property type="entry name" value="MetI-like_sf"/>
</dbReference>
<dbReference type="PANTHER" id="PTHR30177:SF30">
    <property type="entry name" value="GLYCINE BETAINE UPTAKE SYSTEM PERMEASE PROTEIN YEHY"/>
    <property type="match status" value="1"/>
</dbReference>
<keyword evidence="4 6" id="KW-1133">Transmembrane helix</keyword>
<evidence type="ECO:0000313" key="8">
    <source>
        <dbReference type="EMBL" id="GAI98181.1"/>
    </source>
</evidence>
<evidence type="ECO:0000256" key="6">
    <source>
        <dbReference type="SAM" id="Phobius"/>
    </source>
</evidence>
<dbReference type="PROSITE" id="PS50928">
    <property type="entry name" value="ABC_TM1"/>
    <property type="match status" value="1"/>
</dbReference>
<dbReference type="SUPFAM" id="SSF161098">
    <property type="entry name" value="MetI-like"/>
    <property type="match status" value="1"/>
</dbReference>
<dbReference type="Pfam" id="PF00528">
    <property type="entry name" value="BPD_transp_1"/>
    <property type="match status" value="1"/>
</dbReference>
<evidence type="ECO:0000259" key="7">
    <source>
        <dbReference type="PROSITE" id="PS50928"/>
    </source>
</evidence>
<gene>
    <name evidence="8" type="ORF">S12H4_41064</name>
</gene>
<evidence type="ECO:0000256" key="4">
    <source>
        <dbReference type="ARBA" id="ARBA00022989"/>
    </source>
</evidence>
<dbReference type="GO" id="GO:0055085">
    <property type="term" value="P:transmembrane transport"/>
    <property type="evidence" value="ECO:0007669"/>
    <property type="project" value="InterPro"/>
</dbReference>
<keyword evidence="5 6" id="KW-0472">Membrane</keyword>